<keyword evidence="3" id="KW-1185">Reference proteome</keyword>
<proteinExistence type="predicted"/>
<dbReference type="AlphaFoldDB" id="A0A9Q1GS72"/>
<gene>
    <name evidence="2" type="ORF">Cgig2_011548</name>
</gene>
<reference evidence="2" key="1">
    <citation type="submission" date="2022-04" db="EMBL/GenBank/DDBJ databases">
        <title>Carnegiea gigantea Genome sequencing and assembly v2.</title>
        <authorList>
            <person name="Copetti D."/>
            <person name="Sanderson M.J."/>
            <person name="Burquez A."/>
            <person name="Wojciechowski M.F."/>
        </authorList>
    </citation>
    <scope>NUCLEOTIDE SEQUENCE</scope>
    <source>
        <strain evidence="2">SGP5-SGP5p</strain>
        <tissue evidence="2">Aerial part</tissue>
    </source>
</reference>
<dbReference type="Proteomes" id="UP001153076">
    <property type="component" value="Unassembled WGS sequence"/>
</dbReference>
<evidence type="ECO:0000256" key="1">
    <source>
        <dbReference type="SAM" id="MobiDB-lite"/>
    </source>
</evidence>
<accession>A0A9Q1GS72</accession>
<dbReference type="OrthoDB" id="1436975at2759"/>
<name>A0A9Q1GS72_9CARY</name>
<evidence type="ECO:0000313" key="2">
    <source>
        <dbReference type="EMBL" id="KAJ8426727.1"/>
    </source>
</evidence>
<evidence type="ECO:0000313" key="3">
    <source>
        <dbReference type="Proteomes" id="UP001153076"/>
    </source>
</evidence>
<feature type="region of interest" description="Disordered" evidence="1">
    <location>
        <begin position="1"/>
        <end position="32"/>
    </location>
</feature>
<comment type="caution">
    <text evidence="2">The sequence shown here is derived from an EMBL/GenBank/DDBJ whole genome shotgun (WGS) entry which is preliminary data.</text>
</comment>
<protein>
    <submittedName>
        <fullName evidence="2">Uncharacterized protein</fullName>
    </submittedName>
</protein>
<feature type="compositionally biased region" description="Polar residues" evidence="1">
    <location>
        <begin position="11"/>
        <end position="26"/>
    </location>
</feature>
<organism evidence="2 3">
    <name type="scientific">Carnegiea gigantea</name>
    <dbReference type="NCBI Taxonomy" id="171969"/>
    <lineage>
        <taxon>Eukaryota</taxon>
        <taxon>Viridiplantae</taxon>
        <taxon>Streptophyta</taxon>
        <taxon>Embryophyta</taxon>
        <taxon>Tracheophyta</taxon>
        <taxon>Spermatophyta</taxon>
        <taxon>Magnoliopsida</taxon>
        <taxon>eudicotyledons</taxon>
        <taxon>Gunneridae</taxon>
        <taxon>Pentapetalae</taxon>
        <taxon>Caryophyllales</taxon>
        <taxon>Cactineae</taxon>
        <taxon>Cactaceae</taxon>
        <taxon>Cactoideae</taxon>
        <taxon>Echinocereeae</taxon>
        <taxon>Carnegiea</taxon>
    </lineage>
</organism>
<sequence>MSEAPIPPEVQDTSGSSQANPHSAGQSPPEREAYVTVDTLKNLLSNISDTTIQQATEQVKQAMAIANAARPPPTFDCVPSTGYEPSHRHALVRSHHHSDELREVVHPDKEERSHGENCEQSIGVDALQSRHLNLGRPAKLTTASTILMEVKEHTMLKRLQPMITAPKPHNTRKYCKFHEQNGHTTTKCRELRMALHELPDKGQIDRFLKRGPRFLRKEHEPT</sequence>
<dbReference type="EMBL" id="JAKOGI010001245">
    <property type="protein sequence ID" value="KAJ8426727.1"/>
    <property type="molecule type" value="Genomic_DNA"/>
</dbReference>